<evidence type="ECO:0000313" key="3">
    <source>
        <dbReference type="Proteomes" id="UP000196240"/>
    </source>
</evidence>
<evidence type="ECO:0000256" key="1">
    <source>
        <dbReference type="SAM" id="Phobius"/>
    </source>
</evidence>
<gene>
    <name evidence="2" type="ORF">ACNJC6_01147</name>
</gene>
<feature type="transmembrane region" description="Helical" evidence="1">
    <location>
        <begin position="32"/>
        <end position="55"/>
    </location>
</feature>
<name>A0A1R7QB76_ACIJO</name>
<evidence type="ECO:0000313" key="2">
    <source>
        <dbReference type="EMBL" id="SJX21532.1"/>
    </source>
</evidence>
<keyword evidence="1" id="KW-1133">Transmembrane helix</keyword>
<accession>A0A1R7QB76</accession>
<keyword evidence="1" id="KW-0812">Transmembrane</keyword>
<feature type="transmembrane region" description="Helical" evidence="1">
    <location>
        <begin position="86"/>
        <end position="103"/>
    </location>
</feature>
<keyword evidence="1" id="KW-0472">Membrane</keyword>
<protein>
    <submittedName>
        <fullName evidence="2">Uncharacterized protein</fullName>
    </submittedName>
</protein>
<dbReference type="AlphaFoldDB" id="A0A1R7QB76"/>
<dbReference type="EMBL" id="FUUY01000003">
    <property type="protein sequence ID" value="SJX21532.1"/>
    <property type="molecule type" value="Genomic_DNA"/>
</dbReference>
<sequence length="105" mass="11927">MRAFTFVLQYVCIAFAIYLCYRVGSSLYLQDYVMMDIVANVGTILICIDLAVFLWHSRSTQAISLKDYATRLEQPAPTFVKVCRKLGHFGIMLIITSWVVPIING</sequence>
<dbReference type="Proteomes" id="UP000196240">
    <property type="component" value="Unassembled WGS sequence"/>
</dbReference>
<organism evidence="2 3">
    <name type="scientific">Acinetobacter johnsonii</name>
    <dbReference type="NCBI Taxonomy" id="40214"/>
    <lineage>
        <taxon>Bacteria</taxon>
        <taxon>Pseudomonadati</taxon>
        <taxon>Pseudomonadota</taxon>
        <taxon>Gammaproteobacteria</taxon>
        <taxon>Moraxellales</taxon>
        <taxon>Moraxellaceae</taxon>
        <taxon>Acinetobacter</taxon>
    </lineage>
</organism>
<reference evidence="2 3" key="1">
    <citation type="submission" date="2017-02" db="EMBL/GenBank/DDBJ databases">
        <authorList>
            <person name="Peterson S.W."/>
        </authorList>
    </citation>
    <scope>NUCLEOTIDE SEQUENCE [LARGE SCALE GENOMIC DNA]</scope>
    <source>
        <strain evidence="2">C6</strain>
    </source>
</reference>
<proteinExistence type="predicted"/>
<dbReference type="RefSeq" id="WP_087011795.1">
    <property type="nucleotide sequence ID" value="NZ_FUUY01000003.1"/>
</dbReference>